<protein>
    <submittedName>
        <fullName evidence="1">Uncharacterized protein</fullName>
    </submittedName>
</protein>
<proteinExistence type="predicted"/>
<gene>
    <name evidence="1" type="ORF">EZS28_009060</name>
</gene>
<dbReference type="Proteomes" id="UP000324800">
    <property type="component" value="Unassembled WGS sequence"/>
</dbReference>
<dbReference type="EMBL" id="SNRW01001692">
    <property type="protein sequence ID" value="KAA6395412.1"/>
    <property type="molecule type" value="Genomic_DNA"/>
</dbReference>
<evidence type="ECO:0000313" key="1">
    <source>
        <dbReference type="EMBL" id="KAA6395412.1"/>
    </source>
</evidence>
<name>A0A5J4WLH6_9EUKA</name>
<dbReference type="PROSITE" id="PS50216">
    <property type="entry name" value="DHHC"/>
    <property type="match status" value="1"/>
</dbReference>
<sequence>MIHKSDCCLGNQLQYIRTIRSGEISQQVALGCKNEIKIGYGSERKLLNKLPHYGNQGCLCADDFKCLCNDQSYYSFCINGPVLLGKDYWHCQNCNTCRRTEIYHCKGCDRCVYEDDLPCSYCSHMNVLKYWRDQNNISCGIYTVEKPNTTKNSIVLQNQQANPFKSFSSTTNQSQQIAQSPSSSHKDILLQIQGRDARETLQWERRVVMFDYGFSQGWIERERRKRANSIVEEQRDNELVENTVDSEDEFNSNNENQFDVDANGLGYAVG</sequence>
<evidence type="ECO:0000313" key="2">
    <source>
        <dbReference type="Proteomes" id="UP000324800"/>
    </source>
</evidence>
<organism evidence="1 2">
    <name type="scientific">Streblomastix strix</name>
    <dbReference type="NCBI Taxonomy" id="222440"/>
    <lineage>
        <taxon>Eukaryota</taxon>
        <taxon>Metamonada</taxon>
        <taxon>Preaxostyla</taxon>
        <taxon>Oxymonadida</taxon>
        <taxon>Streblomastigidae</taxon>
        <taxon>Streblomastix</taxon>
    </lineage>
</organism>
<dbReference type="AlphaFoldDB" id="A0A5J4WLH6"/>
<accession>A0A5J4WLH6</accession>
<reference evidence="1 2" key="1">
    <citation type="submission" date="2019-03" db="EMBL/GenBank/DDBJ databases">
        <title>Single cell metagenomics reveals metabolic interactions within the superorganism composed of flagellate Streblomastix strix and complex community of Bacteroidetes bacteria on its surface.</title>
        <authorList>
            <person name="Treitli S.C."/>
            <person name="Kolisko M."/>
            <person name="Husnik F."/>
            <person name="Keeling P."/>
            <person name="Hampl V."/>
        </authorList>
    </citation>
    <scope>NUCLEOTIDE SEQUENCE [LARGE SCALE GENOMIC DNA]</scope>
    <source>
        <strain evidence="1">ST1C</strain>
    </source>
</reference>
<comment type="caution">
    <text evidence="1">The sequence shown here is derived from an EMBL/GenBank/DDBJ whole genome shotgun (WGS) entry which is preliminary data.</text>
</comment>